<dbReference type="EMBL" id="JALAYX010000002">
    <property type="protein sequence ID" value="MCJ8237900.1"/>
    <property type="molecule type" value="Genomic_DNA"/>
</dbReference>
<evidence type="ECO:0000256" key="2">
    <source>
        <dbReference type="ARBA" id="ARBA00023125"/>
    </source>
</evidence>
<dbReference type="PRINTS" id="PR00455">
    <property type="entry name" value="HTHTETR"/>
</dbReference>
<dbReference type="SUPFAM" id="SSF48498">
    <property type="entry name" value="Tetracyclin repressor-like, C-terminal domain"/>
    <property type="match status" value="1"/>
</dbReference>
<dbReference type="Proteomes" id="UP001522662">
    <property type="component" value="Unassembled WGS sequence"/>
</dbReference>
<dbReference type="PANTHER" id="PTHR47506:SF10">
    <property type="entry name" value="TRANSCRIPTIONAL REGULATORY PROTEIN"/>
    <property type="match status" value="1"/>
</dbReference>
<dbReference type="PROSITE" id="PS50977">
    <property type="entry name" value="HTH_TETR_2"/>
    <property type="match status" value="1"/>
</dbReference>
<evidence type="ECO:0000256" key="3">
    <source>
        <dbReference type="ARBA" id="ARBA00023163"/>
    </source>
</evidence>
<feature type="DNA-binding region" description="H-T-H motif" evidence="4">
    <location>
        <begin position="29"/>
        <end position="48"/>
    </location>
</feature>
<dbReference type="RefSeq" id="WP_245135651.1">
    <property type="nucleotide sequence ID" value="NZ_CP128477.1"/>
</dbReference>
<comment type="caution">
    <text evidence="6">The sequence shown here is derived from an EMBL/GenBank/DDBJ whole genome shotgun (WGS) entry which is preliminary data.</text>
</comment>
<dbReference type="Gene3D" id="1.10.357.10">
    <property type="entry name" value="Tetracycline Repressor, domain 2"/>
    <property type="match status" value="1"/>
</dbReference>
<name>A0ABT0CXN2_9HYPH</name>
<dbReference type="PANTHER" id="PTHR47506">
    <property type="entry name" value="TRANSCRIPTIONAL REGULATORY PROTEIN"/>
    <property type="match status" value="1"/>
</dbReference>
<evidence type="ECO:0000256" key="1">
    <source>
        <dbReference type="ARBA" id="ARBA00023015"/>
    </source>
</evidence>
<keyword evidence="3" id="KW-0804">Transcription</keyword>
<evidence type="ECO:0000313" key="7">
    <source>
        <dbReference type="Proteomes" id="UP001522662"/>
    </source>
</evidence>
<dbReference type="SUPFAM" id="SSF46689">
    <property type="entry name" value="Homeodomain-like"/>
    <property type="match status" value="1"/>
</dbReference>
<evidence type="ECO:0000256" key="4">
    <source>
        <dbReference type="PROSITE-ProRule" id="PRU00335"/>
    </source>
</evidence>
<dbReference type="Pfam" id="PF00440">
    <property type="entry name" value="TetR_N"/>
    <property type="match status" value="1"/>
</dbReference>
<gene>
    <name evidence="6" type="ORF">MKJ03_06155</name>
</gene>
<organism evidence="6 7">
    <name type="scientific">Peteryoungia algae</name>
    <dbReference type="NCBI Taxonomy" id="2919917"/>
    <lineage>
        <taxon>Bacteria</taxon>
        <taxon>Pseudomonadati</taxon>
        <taxon>Pseudomonadota</taxon>
        <taxon>Alphaproteobacteria</taxon>
        <taxon>Hyphomicrobiales</taxon>
        <taxon>Rhizobiaceae</taxon>
        <taxon>Peteryoungia</taxon>
    </lineage>
</organism>
<dbReference type="Gene3D" id="1.10.10.60">
    <property type="entry name" value="Homeodomain-like"/>
    <property type="match status" value="1"/>
</dbReference>
<reference evidence="6 7" key="1">
    <citation type="submission" date="2022-03" db="EMBL/GenBank/DDBJ databases">
        <title>Rhizobium SSM4.3 sp. nov., isolated from Sediment (Gouqi Island).</title>
        <authorList>
            <person name="Chen G."/>
        </authorList>
    </citation>
    <scope>NUCLEOTIDE SEQUENCE [LARGE SCALE GENOMIC DNA]</scope>
    <source>
        <strain evidence="6 7">SSM4.3</strain>
        <plasmid evidence="6">unnamed</plasmid>
    </source>
</reference>
<geneLocation type="plasmid" evidence="6">
    <name>unnamed</name>
</geneLocation>
<dbReference type="InterPro" id="IPR001647">
    <property type="entry name" value="HTH_TetR"/>
</dbReference>
<dbReference type="InterPro" id="IPR036271">
    <property type="entry name" value="Tet_transcr_reg_TetR-rel_C_sf"/>
</dbReference>
<keyword evidence="6" id="KW-0614">Plasmid</keyword>
<evidence type="ECO:0000313" key="6">
    <source>
        <dbReference type="EMBL" id="MCJ8237900.1"/>
    </source>
</evidence>
<keyword evidence="2 4" id="KW-0238">DNA-binding</keyword>
<protein>
    <submittedName>
        <fullName evidence="6">TetR/AcrR family transcriptional regulator</fullName>
    </submittedName>
</protein>
<dbReference type="InterPro" id="IPR009057">
    <property type="entry name" value="Homeodomain-like_sf"/>
</dbReference>
<keyword evidence="7" id="KW-1185">Reference proteome</keyword>
<sequence length="221" mass="24584">MSRTASYDRADALQAAMELFWAKGYHDTSMKDLERALSLRPGSIYAAFQSKEALFREALERYSAQMEANLLALVNDSPSPLIALRMHLISLSDLRPADRPSSACMLVKSLLEVPGDGKLRDLILAHLDQIESVISKVLQKAQLARELPVDADLDRLAIRIQTYIFGLKIQAQRQIDPQKMRLLCLDLAEELHALSPDYAAITPLRTGETPVSAGKTVVTER</sequence>
<accession>A0ABT0CXN2</accession>
<keyword evidence="1" id="KW-0805">Transcription regulation</keyword>
<evidence type="ECO:0000259" key="5">
    <source>
        <dbReference type="PROSITE" id="PS50977"/>
    </source>
</evidence>
<feature type="domain" description="HTH tetR-type" evidence="5">
    <location>
        <begin position="6"/>
        <end position="66"/>
    </location>
</feature>
<proteinExistence type="predicted"/>